<gene>
    <name evidence="1" type="ORF">I303_00430</name>
    <name evidence="2" type="ORF">I303_100431</name>
</gene>
<evidence type="ECO:0000313" key="2">
    <source>
        <dbReference type="EMBL" id="WWC57896.1"/>
    </source>
</evidence>
<dbReference type="EMBL" id="KI894027">
    <property type="protein sequence ID" value="OBR88613.1"/>
    <property type="molecule type" value="Genomic_DNA"/>
</dbReference>
<reference evidence="2" key="3">
    <citation type="submission" date="2024-02" db="EMBL/GenBank/DDBJ databases">
        <title>Comparative genomics of Cryptococcus and Kwoniella reveals pathogenesis evolution and contrasting modes of karyotype evolution via chromosome fusion or intercentromeric recombination.</title>
        <authorList>
            <person name="Coelho M.A."/>
            <person name="David-Palma M."/>
            <person name="Shea T."/>
            <person name="Bowers K."/>
            <person name="McGinley-Smith S."/>
            <person name="Mohammad A.W."/>
            <person name="Gnirke A."/>
            <person name="Yurkov A.M."/>
            <person name="Nowrousian M."/>
            <person name="Sun S."/>
            <person name="Cuomo C.A."/>
            <person name="Heitman J."/>
        </authorList>
    </citation>
    <scope>NUCLEOTIDE SEQUENCE</scope>
    <source>
        <strain evidence="2">CBS 10117</strain>
    </source>
</reference>
<reference evidence="2" key="2">
    <citation type="submission" date="2013-07" db="EMBL/GenBank/DDBJ databases">
        <authorList>
            <consortium name="The Broad Institute Genome Sequencing Platform"/>
            <person name="Cuomo C."/>
            <person name="Litvintseva A."/>
            <person name="Chen Y."/>
            <person name="Heitman J."/>
            <person name="Sun S."/>
            <person name="Springer D."/>
            <person name="Dromer F."/>
            <person name="Young S.K."/>
            <person name="Zeng Q."/>
            <person name="Gargeya S."/>
            <person name="Fitzgerald M."/>
            <person name="Abouelleil A."/>
            <person name="Alvarado L."/>
            <person name="Berlin A.M."/>
            <person name="Chapman S.B."/>
            <person name="Dewar J."/>
            <person name="Goldberg J."/>
            <person name="Griggs A."/>
            <person name="Gujja S."/>
            <person name="Hansen M."/>
            <person name="Howarth C."/>
            <person name="Imamovic A."/>
            <person name="Larimer J."/>
            <person name="McCowan C."/>
            <person name="Murphy C."/>
            <person name="Pearson M."/>
            <person name="Priest M."/>
            <person name="Roberts A."/>
            <person name="Saif S."/>
            <person name="Shea T."/>
            <person name="Sykes S."/>
            <person name="Wortman J."/>
            <person name="Nusbaum C."/>
            <person name="Birren B."/>
        </authorList>
    </citation>
    <scope>NUCLEOTIDE SEQUENCE</scope>
    <source>
        <strain evidence="2">CBS 10117</strain>
    </source>
</reference>
<accession>A0A1A6AF11</accession>
<dbReference type="AlphaFoldDB" id="A0A1A6AF11"/>
<proteinExistence type="predicted"/>
<dbReference type="GeneID" id="28964129"/>
<evidence type="ECO:0000313" key="1">
    <source>
        <dbReference type="EMBL" id="OBR88613.1"/>
    </source>
</evidence>
<dbReference type="KEGG" id="kdj:28964129"/>
<reference evidence="1" key="1">
    <citation type="submission" date="2013-07" db="EMBL/GenBank/DDBJ databases">
        <title>The Genome Sequence of Cryptococcus dejecticola CBS10117.</title>
        <authorList>
            <consortium name="The Broad Institute Genome Sequencing Platform"/>
            <person name="Cuomo C."/>
            <person name="Litvintseva A."/>
            <person name="Chen Y."/>
            <person name="Heitman J."/>
            <person name="Sun S."/>
            <person name="Springer D."/>
            <person name="Dromer F."/>
            <person name="Young S.K."/>
            <person name="Zeng Q."/>
            <person name="Gargeya S."/>
            <person name="Fitzgerald M."/>
            <person name="Abouelleil A."/>
            <person name="Alvarado L."/>
            <person name="Berlin A.M."/>
            <person name="Chapman S.B."/>
            <person name="Dewar J."/>
            <person name="Goldberg J."/>
            <person name="Griggs A."/>
            <person name="Gujja S."/>
            <person name="Hansen M."/>
            <person name="Howarth C."/>
            <person name="Imamovic A."/>
            <person name="Larimer J."/>
            <person name="McCowan C."/>
            <person name="Murphy C."/>
            <person name="Pearson M."/>
            <person name="Priest M."/>
            <person name="Roberts A."/>
            <person name="Saif S."/>
            <person name="Shea T."/>
            <person name="Sykes S."/>
            <person name="Wortman J."/>
            <person name="Nusbaum C."/>
            <person name="Birren B."/>
        </authorList>
    </citation>
    <scope>NUCLEOTIDE SEQUENCE [LARGE SCALE GENOMIC DNA]</scope>
    <source>
        <strain evidence="1">CBS 10117</strain>
    </source>
</reference>
<sequence>MSHHASESPSPSPDSGLKPCKAIIERTMGEKSHVISTKVDTRNTATRSTNAAWWAFNFLLEHSRIESDRRIKHTVPGIQKRRKDEL</sequence>
<keyword evidence="3" id="KW-1185">Reference proteome</keyword>
<evidence type="ECO:0000313" key="3">
    <source>
        <dbReference type="Proteomes" id="UP000078595"/>
    </source>
</evidence>
<organism evidence="1">
    <name type="scientific">Kwoniella dejecticola CBS 10117</name>
    <dbReference type="NCBI Taxonomy" id="1296121"/>
    <lineage>
        <taxon>Eukaryota</taxon>
        <taxon>Fungi</taxon>
        <taxon>Dikarya</taxon>
        <taxon>Basidiomycota</taxon>
        <taxon>Agaricomycotina</taxon>
        <taxon>Tremellomycetes</taxon>
        <taxon>Tremellales</taxon>
        <taxon>Cryptococcaceae</taxon>
        <taxon>Kwoniella</taxon>
    </lineage>
</organism>
<name>A0A1A6AF11_9TREE</name>
<dbReference type="VEuPathDB" id="FungiDB:I303_00430"/>
<dbReference type="RefSeq" id="XP_018266455.1">
    <property type="nucleotide sequence ID" value="XM_018403801.1"/>
</dbReference>
<protein>
    <submittedName>
        <fullName evidence="1">Uncharacterized protein</fullName>
    </submittedName>
</protein>
<dbReference type="EMBL" id="CP144530">
    <property type="protein sequence ID" value="WWC57896.1"/>
    <property type="molecule type" value="Genomic_DNA"/>
</dbReference>
<dbReference type="Proteomes" id="UP000078595">
    <property type="component" value="Chromosome 1"/>
</dbReference>